<dbReference type="InterPro" id="IPR000253">
    <property type="entry name" value="FHA_dom"/>
</dbReference>
<dbReference type="SMART" id="SM00240">
    <property type="entry name" value="FHA"/>
    <property type="match status" value="1"/>
</dbReference>
<evidence type="ECO:0000313" key="4">
    <source>
        <dbReference type="Proteomes" id="UP000177870"/>
    </source>
</evidence>
<dbReference type="InterPro" id="IPR008984">
    <property type="entry name" value="SMAD_FHA_dom_sf"/>
</dbReference>
<dbReference type="Pfam" id="PF12773">
    <property type="entry name" value="DZR"/>
    <property type="match status" value="1"/>
</dbReference>
<dbReference type="CDD" id="cd00060">
    <property type="entry name" value="FHA"/>
    <property type="match status" value="1"/>
</dbReference>
<feature type="domain" description="FHA" evidence="2">
    <location>
        <begin position="210"/>
        <end position="266"/>
    </location>
</feature>
<dbReference type="STRING" id="1458985.BJP34_13725"/>
<evidence type="ECO:0000256" key="1">
    <source>
        <dbReference type="SAM" id="MobiDB-lite"/>
    </source>
</evidence>
<accession>A0A1D8TRV3</accession>
<dbReference type="Gene3D" id="2.60.200.20">
    <property type="match status" value="1"/>
</dbReference>
<organism evidence="3 4">
    <name type="scientific">Moorena producens PAL-8-15-08-1</name>
    <dbReference type="NCBI Taxonomy" id="1458985"/>
    <lineage>
        <taxon>Bacteria</taxon>
        <taxon>Bacillati</taxon>
        <taxon>Cyanobacteriota</taxon>
        <taxon>Cyanophyceae</taxon>
        <taxon>Coleofasciculales</taxon>
        <taxon>Coleofasciculaceae</taxon>
        <taxon>Moorena</taxon>
    </lineage>
</organism>
<dbReference type="SUPFAM" id="SSF49879">
    <property type="entry name" value="SMAD/FHA domain"/>
    <property type="match status" value="1"/>
</dbReference>
<proteinExistence type="predicted"/>
<dbReference type="InterPro" id="IPR025874">
    <property type="entry name" value="DZR"/>
</dbReference>
<reference evidence="4" key="1">
    <citation type="submission" date="2016-10" db="EMBL/GenBank/DDBJ databases">
        <title>Comparative genomics uncovers the prolific and rare metabolic potential of the cyanobacterial genus Moorea.</title>
        <authorList>
            <person name="Leao T."/>
            <person name="Castelao G."/>
            <person name="Korobeynikov A."/>
            <person name="Monroe E.A."/>
            <person name="Podell S."/>
            <person name="Glukhov E."/>
            <person name="Allen E."/>
            <person name="Gerwick W.H."/>
            <person name="Gerwick L."/>
        </authorList>
    </citation>
    <scope>NUCLEOTIDE SEQUENCE [LARGE SCALE GENOMIC DNA]</scope>
    <source>
        <strain evidence="4">PAL-8-15-08-1</strain>
    </source>
</reference>
<evidence type="ECO:0000313" key="3">
    <source>
        <dbReference type="EMBL" id="AOX00370.1"/>
    </source>
</evidence>
<dbReference type="Pfam" id="PF00498">
    <property type="entry name" value="FHA"/>
    <property type="match status" value="1"/>
</dbReference>
<feature type="compositionally biased region" description="Polar residues" evidence="1">
    <location>
        <begin position="147"/>
        <end position="161"/>
    </location>
</feature>
<dbReference type="EMBL" id="CP017599">
    <property type="protein sequence ID" value="AOX00370.1"/>
    <property type="molecule type" value="Genomic_DNA"/>
</dbReference>
<sequence length="295" mass="31463">MIVCPNCNHQNPEGATQCEACYTPLPSTTSCPNCGATVQTDASFCGQCGFHLNVGANMEKGEKSGSNSTPEIPDLVSPEPLVEPIPMAMNTQVPDPASNPISSDDAESTTAMPATVVNPALNSEAFQPQNLDLETLPLPLPTVGNLGVSQEESSQNVTSPSIPEADLENPPHPYVPDRGSAQTQLQVISAQLLHMQTNTTIELPQHISVIHMGKPNDKIPPDIDVSGFPDSDIVSRIHADIRVEGDTYYIEDVGSSNGTYVNHTSLAPGNRHRLRTGDRISLGKGDKVTFLFQSS</sequence>
<dbReference type="AlphaFoldDB" id="A0A1D8TRV3"/>
<gene>
    <name evidence="3" type="ORF">BJP34_13725</name>
</gene>
<evidence type="ECO:0000259" key="2">
    <source>
        <dbReference type="PROSITE" id="PS50006"/>
    </source>
</evidence>
<dbReference type="RefSeq" id="WP_070392832.1">
    <property type="nucleotide sequence ID" value="NZ_CP017599.1"/>
</dbReference>
<dbReference type="KEGG" id="mpro:BJP34_13725"/>
<name>A0A1D8TRV3_9CYAN</name>
<dbReference type="Proteomes" id="UP000177870">
    <property type="component" value="Chromosome"/>
</dbReference>
<dbReference type="PROSITE" id="PS50006">
    <property type="entry name" value="FHA_DOMAIN"/>
    <property type="match status" value="1"/>
</dbReference>
<dbReference type="OrthoDB" id="9816434at2"/>
<protein>
    <submittedName>
        <fullName evidence="3">Peptide-binding protein</fullName>
    </submittedName>
</protein>
<feature type="region of interest" description="Disordered" evidence="1">
    <location>
        <begin position="145"/>
        <end position="164"/>
    </location>
</feature>